<evidence type="ECO:0000313" key="1">
    <source>
        <dbReference type="EMBL" id="RFS47909.1"/>
    </source>
</evidence>
<evidence type="ECO:0000313" key="2">
    <source>
        <dbReference type="Proteomes" id="UP000262621"/>
    </source>
</evidence>
<organism evidence="1 2">
    <name type="scientific">Micromonospora craniellae</name>
    <dbReference type="NCBI Taxonomy" id="2294034"/>
    <lineage>
        <taxon>Bacteria</taxon>
        <taxon>Bacillati</taxon>
        <taxon>Actinomycetota</taxon>
        <taxon>Actinomycetes</taxon>
        <taxon>Micromonosporales</taxon>
        <taxon>Micromonosporaceae</taxon>
        <taxon>Micromonospora</taxon>
    </lineage>
</organism>
<keyword evidence="2" id="KW-1185">Reference proteome</keyword>
<dbReference type="AlphaFoldDB" id="A0A372G559"/>
<proteinExistence type="predicted"/>
<reference evidence="1 2" key="1">
    <citation type="submission" date="2018-08" db="EMBL/GenBank/DDBJ databases">
        <title>Verrucosispora craniellae sp. nov., isolated from a marine sponge in the South China Sea.</title>
        <authorList>
            <person name="Li L."/>
            <person name="Lin H.W."/>
        </authorList>
    </citation>
    <scope>NUCLEOTIDE SEQUENCE [LARGE SCALE GENOMIC DNA]</scope>
    <source>
        <strain evidence="1 2">LHW63014</strain>
    </source>
</reference>
<sequence>MACRCWTSCIGRFIGLVDAACVLICPPQDVMSRHLRPSPRYRVSATARFAHLAGAPGVYPAAGGQ</sequence>
<comment type="caution">
    <text evidence="1">The sequence shown here is derived from an EMBL/GenBank/DDBJ whole genome shotgun (WGS) entry which is preliminary data.</text>
</comment>
<accession>A0A372G559</accession>
<gene>
    <name evidence="1" type="ORF">D0Q02_03435</name>
</gene>
<name>A0A372G559_9ACTN</name>
<dbReference type="EMBL" id="QVFU01000002">
    <property type="protein sequence ID" value="RFS47909.1"/>
    <property type="molecule type" value="Genomic_DNA"/>
</dbReference>
<dbReference type="Proteomes" id="UP000262621">
    <property type="component" value="Unassembled WGS sequence"/>
</dbReference>
<protein>
    <submittedName>
        <fullName evidence="1">Uncharacterized protein</fullName>
    </submittedName>
</protein>